<evidence type="ECO:0000313" key="2">
    <source>
        <dbReference type="EMBL" id="RKP12126.1"/>
    </source>
</evidence>
<organism evidence="2 3">
    <name type="scientific">Piptocephalis cylindrospora</name>
    <dbReference type="NCBI Taxonomy" id="1907219"/>
    <lineage>
        <taxon>Eukaryota</taxon>
        <taxon>Fungi</taxon>
        <taxon>Fungi incertae sedis</taxon>
        <taxon>Zoopagomycota</taxon>
        <taxon>Zoopagomycotina</taxon>
        <taxon>Zoopagomycetes</taxon>
        <taxon>Zoopagales</taxon>
        <taxon>Piptocephalidaceae</taxon>
        <taxon>Piptocephalis</taxon>
    </lineage>
</organism>
<dbReference type="GO" id="GO:0004620">
    <property type="term" value="F:phospholipase activity"/>
    <property type="evidence" value="ECO:0007669"/>
    <property type="project" value="TreeGrafter"/>
</dbReference>
<dbReference type="GO" id="GO:0005737">
    <property type="term" value="C:cytoplasm"/>
    <property type="evidence" value="ECO:0007669"/>
    <property type="project" value="TreeGrafter"/>
</dbReference>
<dbReference type="OrthoDB" id="431378at2759"/>
<evidence type="ECO:0000313" key="3">
    <source>
        <dbReference type="Proteomes" id="UP000267251"/>
    </source>
</evidence>
<keyword evidence="3" id="KW-1185">Reference proteome</keyword>
<protein>
    <recommendedName>
        <fullName evidence="1">C20G8.02-like WWE domain-containing protein</fullName>
    </recommendedName>
</protein>
<accession>A0A4P9Y028</accession>
<feature type="domain" description="C20G8.02-like WWE" evidence="1">
    <location>
        <begin position="4"/>
        <end position="65"/>
    </location>
</feature>
<proteinExistence type="predicted"/>
<dbReference type="EMBL" id="KZ988469">
    <property type="protein sequence ID" value="RKP12126.1"/>
    <property type="molecule type" value="Genomic_DNA"/>
</dbReference>
<dbReference type="PANTHER" id="PTHR23509">
    <property type="entry name" value="PA-PL1 PHOSPHOLIPASE FAMILY"/>
    <property type="match status" value="1"/>
</dbReference>
<dbReference type="InterPro" id="IPR057826">
    <property type="entry name" value="WWE_C20G8.02"/>
</dbReference>
<gene>
    <name evidence="2" type="ORF">BJ684DRAFT_21309</name>
</gene>
<dbReference type="Pfam" id="PF23463">
    <property type="entry name" value="WWE_2"/>
    <property type="match status" value="1"/>
</dbReference>
<name>A0A4P9Y028_9FUNG</name>
<dbReference type="AlphaFoldDB" id="A0A4P9Y028"/>
<dbReference type="Proteomes" id="UP000267251">
    <property type="component" value="Unassembled WGS sequence"/>
</dbReference>
<dbReference type="InterPro" id="IPR058055">
    <property type="entry name" value="PA-PLA1"/>
</dbReference>
<dbReference type="PANTHER" id="PTHR23509:SF10">
    <property type="entry name" value="LD21067P"/>
    <property type="match status" value="1"/>
</dbReference>
<sequence>MRRALEEAYQLAEEAELRVSRGGDASDAVRFPMVPVNEDHLFEVDVRNRRIQPMYWKGTVFEVRRTLWFQQSSGNKWIPCAENLGRQIEDGYRKFAPWVSQGGDNLVSTSIILEKDILQHPGGVGASGEAFV</sequence>
<reference evidence="3" key="1">
    <citation type="journal article" date="2018" name="Nat. Microbiol.">
        <title>Leveraging single-cell genomics to expand the fungal tree of life.</title>
        <authorList>
            <person name="Ahrendt S.R."/>
            <person name="Quandt C.A."/>
            <person name="Ciobanu D."/>
            <person name="Clum A."/>
            <person name="Salamov A."/>
            <person name="Andreopoulos B."/>
            <person name="Cheng J.F."/>
            <person name="Woyke T."/>
            <person name="Pelin A."/>
            <person name="Henrissat B."/>
            <person name="Reynolds N.K."/>
            <person name="Benny G.L."/>
            <person name="Smith M.E."/>
            <person name="James T.Y."/>
            <person name="Grigoriev I.V."/>
        </authorList>
    </citation>
    <scope>NUCLEOTIDE SEQUENCE [LARGE SCALE GENOMIC DNA]</scope>
</reference>
<evidence type="ECO:0000259" key="1">
    <source>
        <dbReference type="Pfam" id="PF23463"/>
    </source>
</evidence>